<sequence>MALVVSNNTKLRKLIAYISASFHNDTYNLTETQKQLLENYLNRLTERIGGDNFPETIHTDVDCGAGLEDVAEIYAKNYHPYFATAVCLFGIVANLCNIAVLTRKDMISTPINRILTALAVADALVMVEYIPYTYYYYVVLAKKMDFPYSGAVYILFHTHFTQVLHTTSVCLNLTLAIWRYLALGYPERIHTLCSDSRCTLSIVLSYFLPVVLCIPTYVTLTIATREITENQTLFILYHTDLHDMFKTDNTLLKINFWIYAVLLKLLPCGILTVIISWLIRAFFKAKKRRLKLQSYNDIDNKNKTTKTKRRADRTTKMLVAVLLLFLLTEFPQGIFAFLIGIKGKDLFLECYQLYGEIMDILALINGAINFILYCSMSRRFRTMFGQLFKIRVLGLLTPPPPPSDIHTTCV</sequence>
<feature type="transmembrane region" description="Helical" evidence="6">
    <location>
        <begin position="353"/>
        <end position="374"/>
    </location>
</feature>
<feature type="transmembrane region" description="Helical" evidence="6">
    <location>
        <begin position="318"/>
        <end position="341"/>
    </location>
</feature>
<feature type="transmembrane region" description="Helical" evidence="6">
    <location>
        <begin position="198"/>
        <end position="218"/>
    </location>
</feature>
<comment type="caution">
    <text evidence="8">The sequence shown here is derived from an EMBL/GenBank/DDBJ whole genome shotgun (WGS) entry which is preliminary data.</text>
</comment>
<dbReference type="Gene3D" id="1.20.1070.10">
    <property type="entry name" value="Rhodopsin 7-helix transmembrane proteins"/>
    <property type="match status" value="1"/>
</dbReference>
<evidence type="ECO:0000313" key="8">
    <source>
        <dbReference type="EMBL" id="KAJ3648672.1"/>
    </source>
</evidence>
<keyword evidence="4 6" id="KW-1133">Transmembrane helix</keyword>
<dbReference type="GO" id="GO:0005886">
    <property type="term" value="C:plasma membrane"/>
    <property type="evidence" value="ECO:0007669"/>
    <property type="project" value="TreeGrafter"/>
</dbReference>
<dbReference type="InterPro" id="IPR017452">
    <property type="entry name" value="GPCR_Rhodpsn_7TM"/>
</dbReference>
<feature type="transmembrane region" description="Helical" evidence="6">
    <location>
        <begin position="114"/>
        <end position="132"/>
    </location>
</feature>
<dbReference type="CDD" id="cd14978">
    <property type="entry name" value="7tmA_FMRFamide_R-like"/>
    <property type="match status" value="1"/>
</dbReference>
<dbReference type="GO" id="GO:0008528">
    <property type="term" value="F:G protein-coupled peptide receptor activity"/>
    <property type="evidence" value="ECO:0007669"/>
    <property type="project" value="InterPro"/>
</dbReference>
<dbReference type="AlphaFoldDB" id="A0AA38I6U6"/>
<comment type="similarity">
    <text evidence="2">Belongs to the G-protein coupled receptor 1 family.</text>
</comment>
<feature type="domain" description="G-protein coupled receptors family 1 profile" evidence="7">
    <location>
        <begin position="93"/>
        <end position="373"/>
    </location>
</feature>
<dbReference type="PROSITE" id="PS50262">
    <property type="entry name" value="G_PROTEIN_RECEP_F1_2"/>
    <property type="match status" value="1"/>
</dbReference>
<feature type="transmembrane region" description="Helical" evidence="6">
    <location>
        <begin position="256"/>
        <end position="283"/>
    </location>
</feature>
<dbReference type="Pfam" id="PF10324">
    <property type="entry name" value="7TM_GPCR_Srw"/>
    <property type="match status" value="1"/>
</dbReference>
<organism evidence="8 9">
    <name type="scientific">Zophobas morio</name>
    <dbReference type="NCBI Taxonomy" id="2755281"/>
    <lineage>
        <taxon>Eukaryota</taxon>
        <taxon>Metazoa</taxon>
        <taxon>Ecdysozoa</taxon>
        <taxon>Arthropoda</taxon>
        <taxon>Hexapoda</taxon>
        <taxon>Insecta</taxon>
        <taxon>Pterygota</taxon>
        <taxon>Neoptera</taxon>
        <taxon>Endopterygota</taxon>
        <taxon>Coleoptera</taxon>
        <taxon>Polyphaga</taxon>
        <taxon>Cucujiformia</taxon>
        <taxon>Tenebrionidae</taxon>
        <taxon>Zophobas</taxon>
    </lineage>
</organism>
<protein>
    <recommendedName>
        <fullName evidence="7">G-protein coupled receptors family 1 profile domain-containing protein</fullName>
    </recommendedName>
</protein>
<dbReference type="InterPro" id="IPR019427">
    <property type="entry name" value="7TM_GPCR_serpentine_rcpt_Srw"/>
</dbReference>
<dbReference type="PANTHER" id="PTHR46273">
    <property type="entry name" value="MYOSUPPRESSIN RECEPTOR 1, ISOFORM B-RELATED"/>
    <property type="match status" value="1"/>
</dbReference>
<name>A0AA38I6U6_9CUCU</name>
<evidence type="ECO:0000256" key="5">
    <source>
        <dbReference type="ARBA" id="ARBA00023136"/>
    </source>
</evidence>
<dbReference type="Proteomes" id="UP001168821">
    <property type="component" value="Unassembled WGS sequence"/>
</dbReference>
<accession>A0AA38I6U6</accession>
<feature type="transmembrane region" description="Helical" evidence="6">
    <location>
        <begin position="81"/>
        <end position="102"/>
    </location>
</feature>
<dbReference type="InterPro" id="IPR053219">
    <property type="entry name" value="GPCR_Dmsr-1"/>
</dbReference>
<reference evidence="8" key="1">
    <citation type="journal article" date="2023" name="G3 (Bethesda)">
        <title>Whole genome assemblies of Zophobas morio and Tenebrio molitor.</title>
        <authorList>
            <person name="Kaur S."/>
            <person name="Stinson S.A."/>
            <person name="diCenzo G.C."/>
        </authorList>
    </citation>
    <scope>NUCLEOTIDE SEQUENCE</scope>
    <source>
        <strain evidence="8">QUZm001</strain>
    </source>
</reference>
<keyword evidence="5 6" id="KW-0472">Membrane</keyword>
<evidence type="ECO:0000256" key="6">
    <source>
        <dbReference type="SAM" id="Phobius"/>
    </source>
</evidence>
<keyword evidence="3 6" id="KW-0812">Transmembrane</keyword>
<evidence type="ECO:0000256" key="3">
    <source>
        <dbReference type="ARBA" id="ARBA00022692"/>
    </source>
</evidence>
<dbReference type="PANTHER" id="PTHR46273:SF4">
    <property type="entry name" value="AT19640P"/>
    <property type="match status" value="1"/>
</dbReference>
<dbReference type="InterPro" id="IPR000276">
    <property type="entry name" value="GPCR_Rhodpsn"/>
</dbReference>
<comment type="subcellular location">
    <subcellularLocation>
        <location evidence="1">Membrane</location>
    </subcellularLocation>
</comment>
<feature type="transmembrane region" description="Helical" evidence="6">
    <location>
        <begin position="152"/>
        <end position="178"/>
    </location>
</feature>
<evidence type="ECO:0000256" key="4">
    <source>
        <dbReference type="ARBA" id="ARBA00022989"/>
    </source>
</evidence>
<evidence type="ECO:0000259" key="7">
    <source>
        <dbReference type="PROSITE" id="PS50262"/>
    </source>
</evidence>
<evidence type="ECO:0000313" key="9">
    <source>
        <dbReference type="Proteomes" id="UP001168821"/>
    </source>
</evidence>
<dbReference type="EMBL" id="JALNTZ010000006">
    <property type="protein sequence ID" value="KAJ3648672.1"/>
    <property type="molecule type" value="Genomic_DNA"/>
</dbReference>
<proteinExistence type="inferred from homology"/>
<evidence type="ECO:0000256" key="2">
    <source>
        <dbReference type="ARBA" id="ARBA00010663"/>
    </source>
</evidence>
<keyword evidence="9" id="KW-1185">Reference proteome</keyword>
<dbReference type="PRINTS" id="PR00237">
    <property type="entry name" value="GPCRRHODOPSN"/>
</dbReference>
<gene>
    <name evidence="8" type="ORF">Zmor_020457</name>
</gene>
<evidence type="ECO:0000256" key="1">
    <source>
        <dbReference type="ARBA" id="ARBA00004370"/>
    </source>
</evidence>
<dbReference type="SUPFAM" id="SSF81321">
    <property type="entry name" value="Family A G protein-coupled receptor-like"/>
    <property type="match status" value="1"/>
</dbReference>